<keyword evidence="1" id="KW-0812">Transmembrane</keyword>
<dbReference type="EMBL" id="AFWF01000216">
    <property type="protein sequence ID" value="EGU35945.1"/>
    <property type="molecule type" value="Genomic_DNA"/>
</dbReference>
<evidence type="ECO:0000256" key="1">
    <source>
        <dbReference type="SAM" id="Phobius"/>
    </source>
</evidence>
<keyword evidence="3" id="KW-1185">Reference proteome</keyword>
<protein>
    <submittedName>
        <fullName evidence="2">Uncharacterized protein</fullName>
    </submittedName>
</protein>
<feature type="transmembrane region" description="Helical" evidence="1">
    <location>
        <begin position="14"/>
        <end position="35"/>
    </location>
</feature>
<dbReference type="Proteomes" id="UP000004605">
    <property type="component" value="Unassembled WGS sequence"/>
</dbReference>
<keyword evidence="1" id="KW-1133">Transmembrane helix</keyword>
<accession>F9S579</accession>
<sequence length="128" mass="14846">MLCVGVSIHYLEPAWLAAIGQWSGLTLFTGLFLIFNAIEKRASADLALHRGEVLLIDEKHLEFQQLSSGYTFKKSLEEIESVSLTQWFGVPSIKIRFRHNQFYQLRWFKDSPALYQVLKRQEAWLKSA</sequence>
<organism evidence="2 3">
    <name type="scientific">Vibrio ichthyoenteri ATCC 700023</name>
    <dbReference type="NCBI Taxonomy" id="870968"/>
    <lineage>
        <taxon>Bacteria</taxon>
        <taxon>Pseudomonadati</taxon>
        <taxon>Pseudomonadota</taxon>
        <taxon>Gammaproteobacteria</taxon>
        <taxon>Vibrionales</taxon>
        <taxon>Vibrionaceae</taxon>
        <taxon>Vibrio</taxon>
    </lineage>
</organism>
<comment type="caution">
    <text evidence="2">The sequence shown here is derived from an EMBL/GenBank/DDBJ whole genome shotgun (WGS) entry which is preliminary data.</text>
</comment>
<evidence type="ECO:0000313" key="2">
    <source>
        <dbReference type="EMBL" id="EGU35945.1"/>
    </source>
</evidence>
<dbReference type="AlphaFoldDB" id="F9S579"/>
<name>F9S579_9VIBR</name>
<reference evidence="2 3" key="1">
    <citation type="journal article" date="2012" name="Int. J. Syst. Evol. Microbiol.">
        <title>Vibrio caribbeanicus sp. nov., isolated from the marine sponge Scleritoderma cyanea.</title>
        <authorList>
            <person name="Hoffmann M."/>
            <person name="Monday S.R."/>
            <person name="Allard M.W."/>
            <person name="Strain E.A."/>
            <person name="Whittaker P."/>
            <person name="Naum M."/>
            <person name="McCarthy P.J."/>
            <person name="Lopez J.V."/>
            <person name="Fischer M."/>
            <person name="Brown E.W."/>
        </authorList>
    </citation>
    <scope>NUCLEOTIDE SEQUENCE [LARGE SCALE GENOMIC DNA]</scope>
    <source>
        <strain evidence="2 3">ATCC 700023</strain>
    </source>
</reference>
<gene>
    <name evidence="2" type="ORF">VII00023_08899</name>
</gene>
<evidence type="ECO:0000313" key="3">
    <source>
        <dbReference type="Proteomes" id="UP000004605"/>
    </source>
</evidence>
<keyword evidence="1" id="KW-0472">Membrane</keyword>
<proteinExistence type="predicted"/>